<dbReference type="EMBL" id="AP022577">
    <property type="protein sequence ID" value="BBX86968.1"/>
    <property type="molecule type" value="Genomic_DNA"/>
</dbReference>
<organism evidence="1 2">
    <name type="scientific">Mycolicibacterium aubagnense</name>
    <dbReference type="NCBI Taxonomy" id="319707"/>
    <lineage>
        <taxon>Bacteria</taxon>
        <taxon>Bacillati</taxon>
        <taxon>Actinomycetota</taxon>
        <taxon>Actinomycetes</taxon>
        <taxon>Mycobacteriales</taxon>
        <taxon>Mycobacteriaceae</taxon>
        <taxon>Mycolicibacterium</taxon>
    </lineage>
</organism>
<gene>
    <name evidence="1" type="ORF">MAUB_48410</name>
</gene>
<accession>A0ABN5YZ48</accession>
<protein>
    <submittedName>
        <fullName evidence="1">Uncharacterized protein</fullName>
    </submittedName>
</protein>
<evidence type="ECO:0000313" key="1">
    <source>
        <dbReference type="EMBL" id="BBX86968.1"/>
    </source>
</evidence>
<proteinExistence type="predicted"/>
<reference evidence="1 2" key="1">
    <citation type="journal article" date="2019" name="Emerg. Microbes Infect.">
        <title>Comprehensive subspecies identification of 175 nontuberculous mycobacteria species based on 7547 genomic profiles.</title>
        <authorList>
            <person name="Matsumoto Y."/>
            <person name="Kinjo T."/>
            <person name="Motooka D."/>
            <person name="Nabeya D."/>
            <person name="Jung N."/>
            <person name="Uechi K."/>
            <person name="Horii T."/>
            <person name="Iida T."/>
            <person name="Fujita J."/>
            <person name="Nakamura S."/>
        </authorList>
    </citation>
    <scope>NUCLEOTIDE SEQUENCE [LARGE SCALE GENOMIC DNA]</scope>
    <source>
        <strain evidence="1 2">JCM 15296</strain>
    </source>
</reference>
<sequence>MAAVAPDSDAAIDTSNPVWTTQLMKTNIAFGYSPLTQVKWSDDVAERFPTGIASRAAPGAGG</sequence>
<evidence type="ECO:0000313" key="2">
    <source>
        <dbReference type="Proteomes" id="UP000465609"/>
    </source>
</evidence>
<dbReference type="Proteomes" id="UP000465609">
    <property type="component" value="Chromosome"/>
</dbReference>
<name>A0ABN5YZ48_9MYCO</name>
<keyword evidence="2" id="KW-1185">Reference proteome</keyword>